<accession>A0A7Y6C7K1</accession>
<comment type="caution">
    <text evidence="2">The sequence shown here is derived from an EMBL/GenBank/DDBJ whole genome shotgun (WGS) entry which is preliminary data.</text>
</comment>
<proteinExistence type="predicted"/>
<dbReference type="RefSeq" id="WP_030695615.1">
    <property type="nucleotide sequence ID" value="NZ_JAANNT010000004.1"/>
</dbReference>
<dbReference type="EMBL" id="JAANNT010000004">
    <property type="protein sequence ID" value="NUV28383.1"/>
    <property type="molecule type" value="Genomic_DNA"/>
</dbReference>
<feature type="compositionally biased region" description="Low complexity" evidence="1">
    <location>
        <begin position="131"/>
        <end position="147"/>
    </location>
</feature>
<protein>
    <submittedName>
        <fullName evidence="2">Uncharacterized protein</fullName>
    </submittedName>
</protein>
<evidence type="ECO:0000256" key="1">
    <source>
        <dbReference type="SAM" id="MobiDB-lite"/>
    </source>
</evidence>
<sequence length="162" mass="16444">MSPNPPIYDQLVREHGDVLTETRRVADQARLEAQSALDWSSILPPRRPEQQHRPPQGPGPQGPAASGPGQPAAGMPAPRRAPGAPEGQQQGSGPQQRPAGPASAQGLAAVQGGGPQAPAGPRPAQGPPAPQGFAPRQGGPAAPQNGAPREEGQPEPGEEARA</sequence>
<feature type="compositionally biased region" description="Low complexity" evidence="1">
    <location>
        <begin position="62"/>
        <end position="117"/>
    </location>
</feature>
<feature type="region of interest" description="Disordered" evidence="1">
    <location>
        <begin position="29"/>
        <end position="162"/>
    </location>
</feature>
<dbReference type="AlphaFoldDB" id="A0A7Y6C7K1"/>
<evidence type="ECO:0000313" key="2">
    <source>
        <dbReference type="EMBL" id="NUV28383.1"/>
    </source>
</evidence>
<feature type="compositionally biased region" description="Basic and acidic residues" evidence="1">
    <location>
        <begin position="148"/>
        <end position="162"/>
    </location>
</feature>
<keyword evidence="3" id="KW-1185">Reference proteome</keyword>
<evidence type="ECO:0000313" key="3">
    <source>
        <dbReference type="Proteomes" id="UP000540128"/>
    </source>
</evidence>
<feature type="compositionally biased region" description="Pro residues" evidence="1">
    <location>
        <begin position="118"/>
        <end position="130"/>
    </location>
</feature>
<reference evidence="2 3" key="1">
    <citation type="submission" date="2020-03" db="EMBL/GenBank/DDBJ databases">
        <title>Complete genome sequence of sixteen Streptomyces strains facilitates identification of candidate genes involved in plant growth-promotion in grain legumes and cereals.</title>
        <authorList>
            <person name="Gopalakrishnan S."/>
            <person name="Thakur V."/>
            <person name="Saxena R."/>
            <person name="Vadlamudi S."/>
            <person name="Purohit S."/>
            <person name="Kumar V."/>
            <person name="Rathore A."/>
            <person name="Chitikineni A."/>
            <person name="Varshney R.K."/>
        </authorList>
    </citation>
    <scope>NUCLEOTIDE SEQUENCE [LARGE SCALE GENOMIC DNA]</scope>
    <source>
        <strain evidence="2 3">KAI-180</strain>
    </source>
</reference>
<gene>
    <name evidence="2" type="ORF">G6W59_08530</name>
</gene>
<name>A0A7Y6C7K1_9ACTN</name>
<dbReference type="Proteomes" id="UP000540128">
    <property type="component" value="Unassembled WGS sequence"/>
</dbReference>
<organism evidence="2 3">
    <name type="scientific">Streptomyces odorifer</name>
    <dbReference type="NCBI Taxonomy" id="53450"/>
    <lineage>
        <taxon>Bacteria</taxon>
        <taxon>Bacillati</taxon>
        <taxon>Actinomycetota</taxon>
        <taxon>Actinomycetes</taxon>
        <taxon>Kitasatosporales</taxon>
        <taxon>Streptomycetaceae</taxon>
        <taxon>Streptomyces</taxon>
        <taxon>Streptomyces albidoflavus group</taxon>
    </lineage>
</organism>